<evidence type="ECO:0000256" key="3">
    <source>
        <dbReference type="ARBA" id="ARBA00022679"/>
    </source>
</evidence>
<dbReference type="Pfam" id="PF10509">
    <property type="entry name" value="GalKase_gal_bdg"/>
    <property type="match status" value="1"/>
</dbReference>
<dbReference type="GO" id="GO:0004335">
    <property type="term" value="F:galactokinase activity"/>
    <property type="evidence" value="ECO:0007669"/>
    <property type="project" value="UniProtKB-UniRule"/>
</dbReference>
<dbReference type="InterPro" id="IPR014721">
    <property type="entry name" value="Ribsml_uS5_D2-typ_fold_subgr"/>
</dbReference>
<dbReference type="GO" id="GO:0046872">
    <property type="term" value="F:metal ion binding"/>
    <property type="evidence" value="ECO:0007669"/>
    <property type="project" value="UniProtKB-KW"/>
</dbReference>
<dbReference type="NCBIfam" id="TIGR00131">
    <property type="entry name" value="gal_kin"/>
    <property type="match status" value="1"/>
</dbReference>
<keyword evidence="3 15" id="KW-0808">Transferase</keyword>
<dbReference type="GO" id="GO:0006012">
    <property type="term" value="P:galactose metabolic process"/>
    <property type="evidence" value="ECO:0007669"/>
    <property type="project" value="UniProtKB-UniRule"/>
</dbReference>
<dbReference type="Pfam" id="PF08544">
    <property type="entry name" value="GHMP_kinases_C"/>
    <property type="match status" value="1"/>
</dbReference>
<dbReference type="PROSITE" id="PS00627">
    <property type="entry name" value="GHMP_KINASES_ATP"/>
    <property type="match status" value="1"/>
</dbReference>
<dbReference type="GO" id="GO:0005829">
    <property type="term" value="C:cytosol"/>
    <property type="evidence" value="ECO:0007669"/>
    <property type="project" value="TreeGrafter"/>
</dbReference>
<keyword evidence="6 15" id="KW-0418">Kinase</keyword>
<keyword evidence="10" id="KW-0119">Carbohydrate metabolism</keyword>
<comment type="caution">
    <text evidence="15">The sequence shown here is derived from an EMBL/GenBank/DDBJ whole genome shotgun (WGS) entry which is preliminary data.</text>
</comment>
<dbReference type="PRINTS" id="PR00959">
    <property type="entry name" value="MEVGALKINASE"/>
</dbReference>
<evidence type="ECO:0000313" key="16">
    <source>
        <dbReference type="Proteomes" id="UP000319353"/>
    </source>
</evidence>
<dbReference type="GO" id="GO:0005524">
    <property type="term" value="F:ATP binding"/>
    <property type="evidence" value="ECO:0007669"/>
    <property type="project" value="UniProtKB-UniRule"/>
</dbReference>
<dbReference type="SUPFAM" id="SSF55060">
    <property type="entry name" value="GHMP Kinase, C-terminal domain"/>
    <property type="match status" value="1"/>
</dbReference>
<evidence type="ECO:0000259" key="13">
    <source>
        <dbReference type="Pfam" id="PF08544"/>
    </source>
</evidence>
<feature type="domain" description="GHMP kinase C-terminal" evidence="13">
    <location>
        <begin position="289"/>
        <end position="367"/>
    </location>
</feature>
<dbReference type="InterPro" id="IPR013750">
    <property type="entry name" value="GHMP_kinase_C_dom"/>
</dbReference>
<evidence type="ECO:0000259" key="12">
    <source>
        <dbReference type="Pfam" id="PF00288"/>
    </source>
</evidence>
<evidence type="ECO:0000256" key="7">
    <source>
        <dbReference type="ARBA" id="ARBA00022840"/>
    </source>
</evidence>
<dbReference type="InterPro" id="IPR006204">
    <property type="entry name" value="GHMP_kinase_N_dom"/>
</dbReference>
<dbReference type="EC" id="2.7.1.6" evidence="11"/>
<evidence type="ECO:0000256" key="10">
    <source>
        <dbReference type="ARBA" id="ARBA00023277"/>
    </source>
</evidence>
<dbReference type="InterPro" id="IPR036554">
    <property type="entry name" value="GHMP_kinase_C_sf"/>
</dbReference>
<evidence type="ECO:0000256" key="9">
    <source>
        <dbReference type="ARBA" id="ARBA00023144"/>
    </source>
</evidence>
<evidence type="ECO:0000259" key="14">
    <source>
        <dbReference type="Pfam" id="PF10509"/>
    </source>
</evidence>
<dbReference type="Gene3D" id="3.30.230.10">
    <property type="match status" value="1"/>
</dbReference>
<keyword evidence="5" id="KW-0547">Nucleotide-binding</keyword>
<proteinExistence type="inferred from homology"/>
<dbReference type="InterPro" id="IPR000705">
    <property type="entry name" value="Galactokinase"/>
</dbReference>
<evidence type="ECO:0000256" key="6">
    <source>
        <dbReference type="ARBA" id="ARBA00022777"/>
    </source>
</evidence>
<evidence type="ECO:0000256" key="1">
    <source>
        <dbReference type="ARBA" id="ARBA00006566"/>
    </source>
</evidence>
<feature type="domain" description="Galactokinase N-terminal" evidence="14">
    <location>
        <begin position="16"/>
        <end position="64"/>
    </location>
</feature>
<dbReference type="InterPro" id="IPR019539">
    <property type="entry name" value="GalKase_N"/>
</dbReference>
<protein>
    <recommendedName>
        <fullName evidence="11">Galactokinase</fullName>
        <ecNumber evidence="11">2.7.1.6</ecNumber>
    </recommendedName>
</protein>
<dbReference type="InterPro" id="IPR020568">
    <property type="entry name" value="Ribosomal_Su5_D2-typ_SF"/>
</dbReference>
<dbReference type="AlphaFoldDB" id="A0A537KYD0"/>
<evidence type="ECO:0000256" key="2">
    <source>
        <dbReference type="ARBA" id="ARBA00022490"/>
    </source>
</evidence>
<dbReference type="PANTHER" id="PTHR10457">
    <property type="entry name" value="MEVALONATE KINASE/GALACTOKINASE"/>
    <property type="match status" value="1"/>
</dbReference>
<evidence type="ECO:0000256" key="5">
    <source>
        <dbReference type="ARBA" id="ARBA00022741"/>
    </source>
</evidence>
<sequence>MAVMPDPTRWTAAVDLFTRVFDAHTTLVAGAPGRVNLIGEHTDYNDGLVLPAAIDRHVFIAARRNDSGRVRLAASAFEDRVEFPTDDPGRPALPVWARYPQGVAVKLRARGISIHGFDAAIAADLPVGSGLSSSAALEVASALVMEAISDHALPPRERALLCRAAEVEFVGVPSGIMDQFASTLCRRGHALFLDCRSLETHHIPLGATLAIAVCDTGMARVLAGSAYAQRRQECADAVTALRKAGLKIASLRDLTLDDVPRVERLPEPLRRRARHVLTEDARVVETATLLESGQPGGLRDVFSASHRSLRDDYEVSSRELDAMAEAALDAPGCVAARMTGAGFGGAVVALVQRAAGDAFLAAAAEGYRRRTGREGRLFLTEAAEGAKLLEGRDSGLGTGD</sequence>
<dbReference type="PRINTS" id="PR00473">
    <property type="entry name" value="GALCTOKINASE"/>
</dbReference>
<keyword evidence="2" id="KW-0963">Cytoplasm</keyword>
<accession>A0A537KYD0</accession>
<name>A0A537KYD0_9BACT</name>
<dbReference type="Gene3D" id="3.30.70.890">
    <property type="entry name" value="GHMP kinase, C-terminal domain"/>
    <property type="match status" value="1"/>
</dbReference>
<keyword evidence="9" id="KW-0299">Galactose metabolism</keyword>
<keyword evidence="7" id="KW-0067">ATP-binding</keyword>
<comment type="similarity">
    <text evidence="1">Belongs to the GHMP kinase family. GalK subfamily.</text>
</comment>
<keyword evidence="4" id="KW-0479">Metal-binding</keyword>
<evidence type="ECO:0000256" key="8">
    <source>
        <dbReference type="ARBA" id="ARBA00022842"/>
    </source>
</evidence>
<dbReference type="EMBL" id="VBAL01000111">
    <property type="protein sequence ID" value="TMJ00743.1"/>
    <property type="molecule type" value="Genomic_DNA"/>
</dbReference>
<evidence type="ECO:0000256" key="11">
    <source>
        <dbReference type="NCBIfam" id="TIGR00131"/>
    </source>
</evidence>
<dbReference type="SUPFAM" id="SSF54211">
    <property type="entry name" value="Ribosomal protein S5 domain 2-like"/>
    <property type="match status" value="1"/>
</dbReference>
<keyword evidence="8" id="KW-0460">Magnesium</keyword>
<dbReference type="FunFam" id="3.30.230.10:FF:000017">
    <property type="entry name" value="Galactokinase"/>
    <property type="match status" value="1"/>
</dbReference>
<dbReference type="PANTHER" id="PTHR10457:SF7">
    <property type="entry name" value="GALACTOKINASE-RELATED"/>
    <property type="match status" value="1"/>
</dbReference>
<reference evidence="15 16" key="1">
    <citation type="journal article" date="2019" name="Nat. Microbiol.">
        <title>Mediterranean grassland soil C-N compound turnover is dependent on rainfall and depth, and is mediated by genomically divergent microorganisms.</title>
        <authorList>
            <person name="Diamond S."/>
            <person name="Andeer P.F."/>
            <person name="Li Z."/>
            <person name="Crits-Christoph A."/>
            <person name="Burstein D."/>
            <person name="Anantharaman K."/>
            <person name="Lane K.R."/>
            <person name="Thomas B.C."/>
            <person name="Pan C."/>
            <person name="Northen T.R."/>
            <person name="Banfield J.F."/>
        </authorList>
    </citation>
    <scope>NUCLEOTIDE SEQUENCE [LARGE SCALE GENOMIC DNA]</scope>
    <source>
        <strain evidence="15">NP_4</strain>
    </source>
</reference>
<evidence type="ECO:0000313" key="15">
    <source>
        <dbReference type="EMBL" id="TMJ00743.1"/>
    </source>
</evidence>
<dbReference type="InterPro" id="IPR006203">
    <property type="entry name" value="GHMP_knse_ATP-bd_CS"/>
</dbReference>
<dbReference type="PIRSF" id="PIRSF000530">
    <property type="entry name" value="Galactokinase"/>
    <property type="match status" value="1"/>
</dbReference>
<gene>
    <name evidence="15" type="primary">galK</name>
    <name evidence="15" type="ORF">E6H01_08575</name>
</gene>
<dbReference type="InterPro" id="IPR006206">
    <property type="entry name" value="Mevalonate/galactokinase"/>
</dbReference>
<dbReference type="Proteomes" id="UP000319353">
    <property type="component" value="Unassembled WGS sequence"/>
</dbReference>
<dbReference type="InterPro" id="IPR019741">
    <property type="entry name" value="Galactokinase_CS"/>
</dbReference>
<evidence type="ECO:0000256" key="4">
    <source>
        <dbReference type="ARBA" id="ARBA00022723"/>
    </source>
</evidence>
<organism evidence="15 16">
    <name type="scientific">Candidatus Segetimicrobium genomatis</name>
    <dbReference type="NCBI Taxonomy" id="2569760"/>
    <lineage>
        <taxon>Bacteria</taxon>
        <taxon>Bacillati</taxon>
        <taxon>Candidatus Sysuimicrobiota</taxon>
        <taxon>Candidatus Sysuimicrobiia</taxon>
        <taxon>Candidatus Sysuimicrobiales</taxon>
        <taxon>Candidatus Segetimicrobiaceae</taxon>
        <taxon>Candidatus Segetimicrobium</taxon>
    </lineage>
</organism>
<dbReference type="Pfam" id="PF00288">
    <property type="entry name" value="GHMP_kinases_N"/>
    <property type="match status" value="1"/>
</dbReference>
<dbReference type="PROSITE" id="PS00106">
    <property type="entry name" value="GALACTOKINASE"/>
    <property type="match status" value="1"/>
</dbReference>
<dbReference type="FunFam" id="3.30.70.890:FF:000001">
    <property type="entry name" value="Galactokinase"/>
    <property type="match status" value="1"/>
</dbReference>
<feature type="domain" description="GHMP kinase N-terminal" evidence="12">
    <location>
        <begin position="100"/>
        <end position="184"/>
    </location>
</feature>